<proteinExistence type="predicted"/>
<evidence type="ECO:0000313" key="3">
    <source>
        <dbReference type="Proteomes" id="UP000431092"/>
    </source>
</evidence>
<feature type="transmembrane region" description="Helical" evidence="1">
    <location>
        <begin position="6"/>
        <end position="29"/>
    </location>
</feature>
<evidence type="ECO:0000313" key="2">
    <source>
        <dbReference type="EMBL" id="MTB72736.1"/>
    </source>
</evidence>
<evidence type="ECO:0000256" key="1">
    <source>
        <dbReference type="SAM" id="Phobius"/>
    </source>
</evidence>
<keyword evidence="3" id="KW-1185">Reference proteome</keyword>
<reference evidence="2 3" key="1">
    <citation type="submission" date="2019-11" db="EMBL/GenBank/DDBJ databases">
        <title>Whole genome sequencing identifies a novel species of the genus Arsenicicoccus isolated from human blood.</title>
        <authorList>
            <person name="Jeong J.H."/>
            <person name="Kweon O.J."/>
            <person name="Kim H.R."/>
            <person name="Kim T.-H."/>
            <person name="Ha S.-M."/>
            <person name="Lee M.-K."/>
        </authorList>
    </citation>
    <scope>NUCLEOTIDE SEQUENCE [LARGE SCALE GENOMIC DNA]</scope>
    <source>
        <strain evidence="2 3">MKL-02</strain>
    </source>
</reference>
<keyword evidence="1" id="KW-0812">Transmembrane</keyword>
<keyword evidence="1" id="KW-1133">Transmembrane helix</keyword>
<gene>
    <name evidence="2" type="ORF">GGG17_12330</name>
</gene>
<protein>
    <submittedName>
        <fullName evidence="2">Uncharacterized protein</fullName>
    </submittedName>
</protein>
<sequence>MGEIVAATVMAILCGGANLVLLRLVLVGVARLRSGSRGHGPGRMASSST</sequence>
<name>A0A6I3J097_9MICO</name>
<comment type="caution">
    <text evidence="2">The sequence shown here is derived from an EMBL/GenBank/DDBJ whole genome shotgun (WGS) entry which is preliminary data.</text>
</comment>
<keyword evidence="1" id="KW-0472">Membrane</keyword>
<dbReference type="Proteomes" id="UP000431092">
    <property type="component" value="Unassembled WGS sequence"/>
</dbReference>
<dbReference type="AlphaFoldDB" id="A0A6I3J097"/>
<accession>A0A6I3J097</accession>
<organism evidence="2 3">
    <name type="scientific">Arsenicicoccus cauae</name>
    <dbReference type="NCBI Taxonomy" id="2663847"/>
    <lineage>
        <taxon>Bacteria</taxon>
        <taxon>Bacillati</taxon>
        <taxon>Actinomycetota</taxon>
        <taxon>Actinomycetes</taxon>
        <taxon>Micrococcales</taxon>
        <taxon>Intrasporangiaceae</taxon>
        <taxon>Arsenicicoccus</taxon>
    </lineage>
</organism>
<dbReference type="EMBL" id="WLVL01000040">
    <property type="protein sequence ID" value="MTB72736.1"/>
    <property type="molecule type" value="Genomic_DNA"/>
</dbReference>